<feature type="domain" description="Peptidoglycan binding-like" evidence="1">
    <location>
        <begin position="20"/>
        <end position="83"/>
    </location>
</feature>
<dbReference type="EMBL" id="JHEG04000001">
    <property type="protein sequence ID" value="KAF3888973.1"/>
    <property type="molecule type" value="Genomic_DNA"/>
</dbReference>
<feature type="domain" description="Peptidoglycan binding-like" evidence="1">
    <location>
        <begin position="100"/>
        <end position="155"/>
    </location>
</feature>
<dbReference type="OrthoDB" id="511527at2"/>
<comment type="caution">
    <text evidence="2">The sequence shown here is derived from an EMBL/GenBank/DDBJ whole genome shotgun (WGS) entry which is preliminary data.</text>
</comment>
<name>A0A8S9TC16_9CYAN</name>
<gene>
    <name evidence="2" type="ORF">DA73_0400028440</name>
</gene>
<evidence type="ECO:0000259" key="1">
    <source>
        <dbReference type="Pfam" id="PF01471"/>
    </source>
</evidence>
<dbReference type="Gene3D" id="1.10.101.10">
    <property type="entry name" value="PGBD-like superfamily/PGBD"/>
    <property type="match status" value="2"/>
</dbReference>
<dbReference type="InterPro" id="IPR036365">
    <property type="entry name" value="PGBD-like_sf"/>
</dbReference>
<dbReference type="InterPro" id="IPR002477">
    <property type="entry name" value="Peptidoglycan-bd-like"/>
</dbReference>
<dbReference type="InterPro" id="IPR036366">
    <property type="entry name" value="PGBDSf"/>
</dbReference>
<organism evidence="2 3">
    <name type="scientific">Tolypothrix bouteillei VB521301</name>
    <dbReference type="NCBI Taxonomy" id="1479485"/>
    <lineage>
        <taxon>Bacteria</taxon>
        <taxon>Bacillati</taxon>
        <taxon>Cyanobacteriota</taxon>
        <taxon>Cyanophyceae</taxon>
        <taxon>Nostocales</taxon>
        <taxon>Tolypothrichaceae</taxon>
        <taxon>Tolypothrix</taxon>
    </lineage>
</organism>
<keyword evidence="3" id="KW-1185">Reference proteome</keyword>
<dbReference type="RefSeq" id="WP_050046770.1">
    <property type="nucleotide sequence ID" value="NZ_JHEG04000001.1"/>
</dbReference>
<dbReference type="Proteomes" id="UP000029738">
    <property type="component" value="Unassembled WGS sequence"/>
</dbReference>
<sequence>MPAIIQYPTQRPTLQFGAFGQIVKEMQKALNQRLVQLDTVSACPMSVPTTGYFDRQTQNAVKYLQCLAFLTVDGIVGEETWNYLYKGSDSLPKLSIGSHGSVVQALQEALKAGGYYSGTVDGVFEAKTENAVRAFQAEHYLVSNGIIESRTWRMLSKLEVHACRCNINAFSG</sequence>
<proteinExistence type="predicted"/>
<protein>
    <submittedName>
        <fullName evidence="2">Peptidoglycan-binding protein</fullName>
    </submittedName>
</protein>
<reference evidence="2" key="2">
    <citation type="submission" date="2019-11" db="EMBL/GenBank/DDBJ databases">
        <title>Improved Assembly of Tolypothrix boutellei genome.</title>
        <authorList>
            <person name="Sarangi A.N."/>
            <person name="Mukherjee M."/>
            <person name="Ghosh S."/>
            <person name="Singh D."/>
            <person name="Das A."/>
            <person name="Kant S."/>
            <person name="Prusty A."/>
            <person name="Tripathy S."/>
        </authorList>
    </citation>
    <scope>NUCLEOTIDE SEQUENCE</scope>
    <source>
        <strain evidence="2">VB521301</strain>
    </source>
</reference>
<dbReference type="AlphaFoldDB" id="A0A8S9TC16"/>
<evidence type="ECO:0000313" key="2">
    <source>
        <dbReference type="EMBL" id="KAF3888973.1"/>
    </source>
</evidence>
<dbReference type="SUPFAM" id="SSF47090">
    <property type="entry name" value="PGBD-like"/>
    <property type="match status" value="2"/>
</dbReference>
<evidence type="ECO:0000313" key="3">
    <source>
        <dbReference type="Proteomes" id="UP000029738"/>
    </source>
</evidence>
<dbReference type="Pfam" id="PF01471">
    <property type="entry name" value="PG_binding_1"/>
    <property type="match status" value="2"/>
</dbReference>
<reference evidence="2" key="1">
    <citation type="journal article" date="2015" name="Genome Announc.">
        <title>Draft Genome Sequence of Tolypothrix boutellei Strain VB521301.</title>
        <authorList>
            <person name="Chandrababunaidu M.M."/>
            <person name="Singh D."/>
            <person name="Sen D."/>
            <person name="Bhan S."/>
            <person name="Das S."/>
            <person name="Gupta A."/>
            <person name="Adhikary S.P."/>
            <person name="Tripathy S."/>
        </authorList>
    </citation>
    <scope>NUCLEOTIDE SEQUENCE</scope>
    <source>
        <strain evidence="2">VB521301</strain>
    </source>
</reference>
<accession>A0A8S9TC16</accession>